<dbReference type="GO" id="GO:0003723">
    <property type="term" value="F:RNA binding"/>
    <property type="evidence" value="ECO:0007669"/>
    <property type="project" value="InterPro"/>
</dbReference>
<dbReference type="Pfam" id="PF09107">
    <property type="entry name" value="WHD_3rd_SelB"/>
    <property type="match status" value="1"/>
</dbReference>
<sequence>MIVGTAGHIDHGKTALVQALTGVDADRLAEEKARGITIELGFAYADLGTGRVTGFVDVPGHERFVHTMLAGAGGIDLALLVVAADDGVMPQTREHLAILDLLGVHRGIVALSKADLADQARRDAVIAEIAVLLDGTGLEGAPVLPVSTVTGEGIGTLRAALADAEAETGARAADARFRLGVDRSFTLKGAGTVVTGTVLSGRVAVGDTVTVSPQRLTARVRAIHAQNQPVQVGLAGQRCALNLAGERIDREAVRRGDMVVDPVLHAPTDRIDAHLRVLGSEPRPIGTWFPARLHSGAAEVGARIVPLEGPLDPGAKGLVQLVLDQPIAAAVGDRFILRDVSARRTIGGGVFLDLRAPARRRRTPERLAQLQAAAKPDPAEALQTMLAAPPYVIDLTAFLRDRALGPGEARRATDGITVLDGGTATVALSPLTHRGLVAGVLDTLSRFHEEAPEMQGLGRERLRLTLTPRLPKEAFAAFLAERIAAGDIVAEGAFLRLPGHVVRLSEEDEALYARIIPELSGEARFRPPRVRDMATAWDIPEADIRRVLRMAARQGRVDQIRTDHFFLRATTAEMVRIISDIQAQAPDGWVTAAAFRDRVQNGRKVAIEILDFYDRQGVTLRRGDLRRINPHRADLFG</sequence>
<dbReference type="InterPro" id="IPR000795">
    <property type="entry name" value="T_Tr_GTP-bd_dom"/>
</dbReference>
<dbReference type="PROSITE" id="PS51722">
    <property type="entry name" value="G_TR_2"/>
    <property type="match status" value="1"/>
</dbReference>
<comment type="function">
    <text evidence="7">Translation factor necessary for the incorporation of selenocysteine into proteins. It probably replaces EF-Tu for the insertion of selenocysteine directed by the UGA codon. SelB binds GTP and GDP.</text>
</comment>
<dbReference type="EMBL" id="FNGE01000011">
    <property type="protein sequence ID" value="SDL45090.1"/>
    <property type="molecule type" value="Genomic_DNA"/>
</dbReference>
<evidence type="ECO:0000256" key="1">
    <source>
        <dbReference type="ARBA" id="ARBA00004496"/>
    </source>
</evidence>
<evidence type="ECO:0000256" key="8">
    <source>
        <dbReference type="ARBA" id="ARBA00031615"/>
    </source>
</evidence>
<dbReference type="Pfam" id="PF21214">
    <property type="entry name" value="WHD_2nd_SelB_bact"/>
    <property type="match status" value="1"/>
</dbReference>
<dbReference type="SUPFAM" id="SSF50447">
    <property type="entry name" value="Translation proteins"/>
    <property type="match status" value="1"/>
</dbReference>
<evidence type="ECO:0000256" key="6">
    <source>
        <dbReference type="ARBA" id="ARBA00023134"/>
    </source>
</evidence>
<dbReference type="CDD" id="cd15491">
    <property type="entry name" value="selB_III"/>
    <property type="match status" value="1"/>
</dbReference>
<dbReference type="InterPro" id="IPR050055">
    <property type="entry name" value="EF-Tu_GTPase"/>
</dbReference>
<dbReference type="InterPro" id="IPR057335">
    <property type="entry name" value="Beta-barrel_SelB"/>
</dbReference>
<dbReference type="GO" id="GO:0004020">
    <property type="term" value="F:adenylylsulfate kinase activity"/>
    <property type="evidence" value="ECO:0007669"/>
    <property type="project" value="UniProtKB-EC"/>
</dbReference>
<dbReference type="SUPFAM" id="SSF52540">
    <property type="entry name" value="P-loop containing nucleoside triphosphate hydrolases"/>
    <property type="match status" value="1"/>
</dbReference>
<accession>A0A1G9K5B6</accession>
<evidence type="ECO:0000256" key="4">
    <source>
        <dbReference type="ARBA" id="ARBA00022741"/>
    </source>
</evidence>
<dbReference type="CDD" id="cd03696">
    <property type="entry name" value="SelB_II"/>
    <property type="match status" value="1"/>
</dbReference>
<dbReference type="InterPro" id="IPR015191">
    <property type="entry name" value="SelB_WHD4"/>
</dbReference>
<keyword evidence="3" id="KW-0963">Cytoplasm</keyword>
<evidence type="ECO:0000256" key="3">
    <source>
        <dbReference type="ARBA" id="ARBA00022490"/>
    </source>
</evidence>
<dbReference type="GO" id="GO:0001514">
    <property type="term" value="P:selenocysteine incorporation"/>
    <property type="evidence" value="ECO:0007669"/>
    <property type="project" value="InterPro"/>
</dbReference>
<dbReference type="GO" id="GO:0003746">
    <property type="term" value="F:translation elongation factor activity"/>
    <property type="evidence" value="ECO:0007669"/>
    <property type="project" value="UniProtKB-KW"/>
</dbReference>
<keyword evidence="6" id="KW-0342">GTP-binding</keyword>
<dbReference type="GO" id="GO:0005525">
    <property type="term" value="F:GTP binding"/>
    <property type="evidence" value="ECO:0007669"/>
    <property type="project" value="UniProtKB-KW"/>
</dbReference>
<dbReference type="InterPro" id="IPR027417">
    <property type="entry name" value="P-loop_NTPase"/>
</dbReference>
<feature type="domain" description="Tr-type G" evidence="9">
    <location>
        <begin position="1"/>
        <end position="171"/>
    </location>
</feature>
<dbReference type="AlphaFoldDB" id="A0A1G9K5B6"/>
<evidence type="ECO:0000313" key="11">
    <source>
        <dbReference type="Proteomes" id="UP000199555"/>
    </source>
</evidence>
<dbReference type="InterPro" id="IPR015190">
    <property type="entry name" value="Elong_fac_SelB-wing-hlx_typ-2"/>
</dbReference>
<keyword evidence="5" id="KW-0648">Protein biosynthesis</keyword>
<dbReference type="RefSeq" id="WP_090756369.1">
    <property type="nucleotide sequence ID" value="NZ_FNGE01000011.1"/>
</dbReference>
<dbReference type="PRINTS" id="PR00315">
    <property type="entry name" value="ELONGATNFCT"/>
</dbReference>
<dbReference type="GO" id="GO:0003924">
    <property type="term" value="F:GTPase activity"/>
    <property type="evidence" value="ECO:0007669"/>
    <property type="project" value="InterPro"/>
</dbReference>
<keyword evidence="4" id="KW-0547">Nucleotide-binding</keyword>
<reference evidence="11" key="1">
    <citation type="submission" date="2016-10" db="EMBL/GenBank/DDBJ databases">
        <authorList>
            <person name="Varghese N."/>
            <person name="Submissions S."/>
        </authorList>
    </citation>
    <scope>NUCLEOTIDE SEQUENCE [LARGE SCALE GENOMIC DNA]</scope>
    <source>
        <strain evidence="11">CGMCC 1.7655</strain>
    </source>
</reference>
<dbReference type="InterPro" id="IPR036388">
    <property type="entry name" value="WH-like_DNA-bd_sf"/>
</dbReference>
<dbReference type="CDD" id="cd04171">
    <property type="entry name" value="SelB"/>
    <property type="match status" value="1"/>
</dbReference>
<dbReference type="Pfam" id="PF25461">
    <property type="entry name" value="Beta-barrel_SelB"/>
    <property type="match status" value="1"/>
</dbReference>
<dbReference type="STRING" id="525640.SAMN04487971_1118"/>
<name>A0A1G9K5B6_9RHOB</name>
<keyword evidence="10" id="KW-0251">Elongation factor</keyword>
<dbReference type="InterPro" id="IPR048931">
    <property type="entry name" value="WHD_2nd_SelB_bact"/>
</dbReference>
<dbReference type="InterPro" id="IPR009001">
    <property type="entry name" value="Transl_elong_EF1A/Init_IF2_C"/>
</dbReference>
<dbReference type="Proteomes" id="UP000199555">
    <property type="component" value="Unassembled WGS sequence"/>
</dbReference>
<dbReference type="Gene3D" id="2.40.30.10">
    <property type="entry name" value="Translation factors"/>
    <property type="match status" value="1"/>
</dbReference>
<dbReference type="Pfam" id="PF00009">
    <property type="entry name" value="GTP_EFTU"/>
    <property type="match status" value="1"/>
</dbReference>
<evidence type="ECO:0000259" key="9">
    <source>
        <dbReference type="PROSITE" id="PS51722"/>
    </source>
</evidence>
<dbReference type="Gene3D" id="1.10.10.10">
    <property type="entry name" value="Winged helix-like DNA-binding domain superfamily/Winged helix DNA-binding domain"/>
    <property type="match status" value="3"/>
</dbReference>
<evidence type="ECO:0000313" key="10">
    <source>
        <dbReference type="EMBL" id="SDL45090.1"/>
    </source>
</evidence>
<dbReference type="PANTHER" id="PTHR43721:SF22">
    <property type="entry name" value="ELONGATION FACTOR TU, MITOCHONDRIAL"/>
    <property type="match status" value="1"/>
</dbReference>
<comment type="subcellular location">
    <subcellularLocation>
        <location evidence="1">Cytoplasm</location>
    </subcellularLocation>
</comment>
<dbReference type="InterPro" id="IPR004535">
    <property type="entry name" value="Transl_elong_SelB"/>
</dbReference>
<dbReference type="Pfam" id="PF03144">
    <property type="entry name" value="GTP_EFTU_D2"/>
    <property type="match status" value="1"/>
</dbReference>
<protein>
    <recommendedName>
        <fullName evidence="2">Selenocysteine-specific elongation factor</fullName>
    </recommendedName>
    <alternativeName>
        <fullName evidence="8">SelB translation factor</fullName>
    </alternativeName>
</protein>
<dbReference type="GO" id="GO:0005737">
    <property type="term" value="C:cytoplasm"/>
    <property type="evidence" value="ECO:0007669"/>
    <property type="project" value="UniProtKB-SubCell"/>
</dbReference>
<dbReference type="PANTHER" id="PTHR43721">
    <property type="entry name" value="ELONGATION FACTOR TU-RELATED"/>
    <property type="match status" value="1"/>
</dbReference>
<keyword evidence="11" id="KW-1185">Reference proteome</keyword>
<dbReference type="InterPro" id="IPR036390">
    <property type="entry name" value="WH_DNA-bd_sf"/>
</dbReference>
<dbReference type="OrthoDB" id="9803139at2"/>
<proteinExistence type="predicted"/>
<gene>
    <name evidence="10" type="ORF">SAMN04487971_1118</name>
</gene>
<evidence type="ECO:0000256" key="5">
    <source>
        <dbReference type="ARBA" id="ARBA00022917"/>
    </source>
</evidence>
<dbReference type="Gene3D" id="3.40.50.300">
    <property type="entry name" value="P-loop containing nucleotide triphosphate hydrolases"/>
    <property type="match status" value="1"/>
</dbReference>
<dbReference type="SUPFAM" id="SSF50465">
    <property type="entry name" value="EF-Tu/eEF-1alpha/eIF2-gamma C-terminal domain"/>
    <property type="match status" value="1"/>
</dbReference>
<evidence type="ECO:0000256" key="7">
    <source>
        <dbReference type="ARBA" id="ARBA00025526"/>
    </source>
</evidence>
<dbReference type="Pfam" id="PF09106">
    <property type="entry name" value="WHD_2nd_SelB"/>
    <property type="match status" value="1"/>
</dbReference>
<dbReference type="NCBIfam" id="TIGR00475">
    <property type="entry name" value="selB"/>
    <property type="match status" value="1"/>
</dbReference>
<evidence type="ECO:0000256" key="2">
    <source>
        <dbReference type="ARBA" id="ARBA00015953"/>
    </source>
</evidence>
<dbReference type="SUPFAM" id="SSF46785">
    <property type="entry name" value="Winged helix' DNA-binding domain"/>
    <property type="match status" value="3"/>
</dbReference>
<dbReference type="InterPro" id="IPR004161">
    <property type="entry name" value="EFTu-like_2"/>
</dbReference>
<dbReference type="InterPro" id="IPR009000">
    <property type="entry name" value="Transl_B-barrel_sf"/>
</dbReference>
<organism evidence="10 11">
    <name type="scientific">Paracoccus chinensis</name>
    <dbReference type="NCBI Taxonomy" id="525640"/>
    <lineage>
        <taxon>Bacteria</taxon>
        <taxon>Pseudomonadati</taxon>
        <taxon>Pseudomonadota</taxon>
        <taxon>Alphaproteobacteria</taxon>
        <taxon>Rhodobacterales</taxon>
        <taxon>Paracoccaceae</taxon>
        <taxon>Paracoccus</taxon>
    </lineage>
</organism>